<dbReference type="AlphaFoldDB" id="A0A520N4F8"/>
<dbReference type="GO" id="GO:0016491">
    <property type="term" value="F:oxidoreductase activity"/>
    <property type="evidence" value="ECO:0007669"/>
    <property type="project" value="InterPro"/>
</dbReference>
<sequence>MSLTYSSMLDLHTDLIAFNLPNVVTEKHFSNHDLDISKPTIIMFICNHCPYVIHYHEEIVKLAVDFKNDVNLVAISSNDIINYPQDRPEMMKNLWNDLGLSFPYLFDETQEIAKNYKAACTPEFYLFDANSKLVYRGRMDESSPGSNIEPSGIELRDAVNNLLNNKLISEKQLPSMGCNIKWKLD</sequence>
<dbReference type="InterPro" id="IPR047262">
    <property type="entry name" value="PRX-like1"/>
</dbReference>
<dbReference type="Gene3D" id="3.40.30.10">
    <property type="entry name" value="Glutaredoxin"/>
    <property type="match status" value="1"/>
</dbReference>
<organism evidence="2 3">
    <name type="scientific">SAR86 cluster bacterium</name>
    <dbReference type="NCBI Taxonomy" id="2030880"/>
    <lineage>
        <taxon>Bacteria</taxon>
        <taxon>Pseudomonadati</taxon>
        <taxon>Pseudomonadota</taxon>
        <taxon>Gammaproteobacteria</taxon>
        <taxon>SAR86 cluster</taxon>
    </lineage>
</organism>
<protein>
    <submittedName>
        <fullName evidence="2">Thioredoxin family protein</fullName>
    </submittedName>
</protein>
<dbReference type="InterPro" id="IPR013766">
    <property type="entry name" value="Thioredoxin_domain"/>
</dbReference>
<dbReference type="Pfam" id="PF08534">
    <property type="entry name" value="Redoxin"/>
    <property type="match status" value="1"/>
</dbReference>
<dbReference type="Proteomes" id="UP000315283">
    <property type="component" value="Unassembled WGS sequence"/>
</dbReference>
<dbReference type="PANTHER" id="PTHR43640:SF1">
    <property type="entry name" value="THIOREDOXIN-DEPENDENT PEROXIREDOXIN"/>
    <property type="match status" value="1"/>
</dbReference>
<feature type="domain" description="Thioredoxin" evidence="1">
    <location>
        <begin position="9"/>
        <end position="164"/>
    </location>
</feature>
<dbReference type="SUPFAM" id="SSF52833">
    <property type="entry name" value="Thioredoxin-like"/>
    <property type="match status" value="1"/>
</dbReference>
<gene>
    <name evidence="2" type="ORF">EVA97_02725</name>
</gene>
<dbReference type="CDD" id="cd02969">
    <property type="entry name" value="PRX_like1"/>
    <property type="match status" value="1"/>
</dbReference>
<dbReference type="PANTHER" id="PTHR43640">
    <property type="entry name" value="OS07G0260300 PROTEIN"/>
    <property type="match status" value="1"/>
</dbReference>
<dbReference type="EMBL" id="SHBJ01000014">
    <property type="protein sequence ID" value="RZO28380.1"/>
    <property type="molecule type" value="Genomic_DNA"/>
</dbReference>
<proteinExistence type="predicted"/>
<comment type="caution">
    <text evidence="2">The sequence shown here is derived from an EMBL/GenBank/DDBJ whole genome shotgun (WGS) entry which is preliminary data.</text>
</comment>
<evidence type="ECO:0000313" key="2">
    <source>
        <dbReference type="EMBL" id="RZO28380.1"/>
    </source>
</evidence>
<dbReference type="InterPro" id="IPR036249">
    <property type="entry name" value="Thioredoxin-like_sf"/>
</dbReference>
<dbReference type="PROSITE" id="PS51352">
    <property type="entry name" value="THIOREDOXIN_2"/>
    <property type="match status" value="1"/>
</dbReference>
<name>A0A520N4F8_9GAMM</name>
<accession>A0A520N4F8</accession>
<reference evidence="2 3" key="1">
    <citation type="submission" date="2019-02" db="EMBL/GenBank/DDBJ databases">
        <title>Prokaryotic population dynamics and viral predation in marine succession experiment using metagenomics: the confinement effect.</title>
        <authorList>
            <person name="Haro-Moreno J.M."/>
            <person name="Rodriguez-Valera F."/>
            <person name="Lopez-Perez M."/>
        </authorList>
    </citation>
    <scope>NUCLEOTIDE SEQUENCE [LARGE SCALE GENOMIC DNA]</scope>
    <source>
        <strain evidence="2">MED-G164</strain>
    </source>
</reference>
<dbReference type="InterPro" id="IPR013740">
    <property type="entry name" value="Redoxin"/>
</dbReference>
<evidence type="ECO:0000259" key="1">
    <source>
        <dbReference type="PROSITE" id="PS51352"/>
    </source>
</evidence>
<evidence type="ECO:0000313" key="3">
    <source>
        <dbReference type="Proteomes" id="UP000315283"/>
    </source>
</evidence>